<gene>
    <name evidence="5" type="ORF">VN93_0138</name>
</gene>
<keyword evidence="3" id="KW-0378">Hydrolase</keyword>
<proteinExistence type="inferred from homology"/>
<evidence type="ECO:0000313" key="6">
    <source>
        <dbReference type="Proteomes" id="UP000034513"/>
    </source>
</evidence>
<dbReference type="InterPro" id="IPR023296">
    <property type="entry name" value="Glyco_hydro_beta-prop_sf"/>
</dbReference>
<dbReference type="Gene3D" id="2.115.10.20">
    <property type="entry name" value="Glycosyl hydrolase domain, family 43"/>
    <property type="match status" value="1"/>
</dbReference>
<keyword evidence="6" id="KW-1185">Reference proteome</keyword>
<evidence type="ECO:0000256" key="2">
    <source>
        <dbReference type="ARBA" id="ARBA00022729"/>
    </source>
</evidence>
<keyword evidence="4" id="KW-0326">Glycosidase</keyword>
<dbReference type="Proteomes" id="UP000034513">
    <property type="component" value="Unassembled WGS sequence"/>
</dbReference>
<dbReference type="SUPFAM" id="SSF75005">
    <property type="entry name" value="Arabinanase/levansucrase/invertase"/>
    <property type="match status" value="1"/>
</dbReference>
<evidence type="ECO:0000256" key="1">
    <source>
        <dbReference type="ARBA" id="ARBA00009865"/>
    </source>
</evidence>
<accession>A0ABR5EJY5</accession>
<dbReference type="Pfam" id="PF04616">
    <property type="entry name" value="Glyco_hydro_43"/>
    <property type="match status" value="1"/>
</dbReference>
<protein>
    <submittedName>
        <fullName evidence="5">Alpha-N-arabinofuranosidase</fullName>
    </submittedName>
</protein>
<keyword evidence="2" id="KW-0732">Signal</keyword>
<comment type="caution">
    <text evidence="5">The sequence shown here is derived from an EMBL/GenBank/DDBJ whole genome shotgun (WGS) entry which is preliminary data.</text>
</comment>
<evidence type="ECO:0000256" key="3">
    <source>
        <dbReference type="ARBA" id="ARBA00022801"/>
    </source>
</evidence>
<comment type="similarity">
    <text evidence="1">Belongs to the glycosyl hydrolase 43 family.</text>
</comment>
<evidence type="ECO:0000313" key="5">
    <source>
        <dbReference type="EMBL" id="KKW74894.1"/>
    </source>
</evidence>
<dbReference type="PANTHER" id="PTHR43817:SF1">
    <property type="entry name" value="HYDROLASE, FAMILY 43, PUTATIVE (AFU_ORTHOLOGUE AFUA_3G01660)-RELATED"/>
    <property type="match status" value="1"/>
</dbReference>
<name>A0ABR5EJY5_LACLC</name>
<dbReference type="PANTHER" id="PTHR43817">
    <property type="entry name" value="GLYCOSYL HYDROLASE"/>
    <property type="match status" value="1"/>
</dbReference>
<organism evidence="5 6">
    <name type="scientific">Lactococcus lactis subsp. cremoris</name>
    <name type="common">Streptococcus cremoris</name>
    <dbReference type="NCBI Taxonomy" id="1359"/>
    <lineage>
        <taxon>Bacteria</taxon>
        <taxon>Bacillati</taxon>
        <taxon>Bacillota</taxon>
        <taxon>Bacilli</taxon>
        <taxon>Lactobacillales</taxon>
        <taxon>Streptococcaceae</taxon>
        <taxon>Lactococcus</taxon>
    </lineage>
</organism>
<dbReference type="InterPro" id="IPR006710">
    <property type="entry name" value="Glyco_hydro_43"/>
</dbReference>
<sequence length="99" mass="11459">MGMLTADENSNILDPKAWKKSSQPVFESDIENGLFGPGHNSFTLSEDNQTDLMVYHIRNYTDIKGDPLYDPNRHTVVQDFTYDTKGYPRFEKPQKFIIQ</sequence>
<evidence type="ECO:0000256" key="4">
    <source>
        <dbReference type="ARBA" id="ARBA00023295"/>
    </source>
</evidence>
<dbReference type="EMBL" id="LAVW01000010">
    <property type="protein sequence ID" value="KKW74894.1"/>
    <property type="molecule type" value="Genomic_DNA"/>
</dbReference>
<reference evidence="5 6" key="1">
    <citation type="submission" date="2015-04" db="EMBL/GenBank/DDBJ databases">
        <title>Evaluation of non-dairy Lactococcus lactis with potential dairy applications reveals extensive phenotype-genotype disparity.</title>
        <authorList>
            <person name="Cavanagh D."/>
            <person name="Casey A."/>
            <person name="Altermann E."/>
            <person name="Cotter P."/>
            <person name="Fitzgerald G.F."/>
            <person name="McAuliffe O."/>
        </authorList>
    </citation>
    <scope>NUCLEOTIDE SEQUENCE [LARGE SCALE GENOMIC DNA]</scope>
    <source>
        <strain evidence="5 6">DPC6856</strain>
    </source>
</reference>